<organism evidence="2 3">
    <name type="scientific">Diplodia intermedia</name>
    <dbReference type="NCBI Taxonomy" id="856260"/>
    <lineage>
        <taxon>Eukaryota</taxon>
        <taxon>Fungi</taxon>
        <taxon>Dikarya</taxon>
        <taxon>Ascomycota</taxon>
        <taxon>Pezizomycotina</taxon>
        <taxon>Dothideomycetes</taxon>
        <taxon>Dothideomycetes incertae sedis</taxon>
        <taxon>Botryosphaeriales</taxon>
        <taxon>Botryosphaeriaceae</taxon>
        <taxon>Diplodia</taxon>
    </lineage>
</organism>
<sequence length="109" mass="12909">MQVRRLVLDIREKVEEYHEALIRYKQVLSLTSPERRALKATRNVFAKDNNWKNASETMIIDGLSKHLSENEQDLCALRKLPEPDRLTRLFEGKLAFLFRVRVRISIEDK</sequence>
<evidence type="ECO:0000313" key="3">
    <source>
        <dbReference type="Proteomes" id="UP001521184"/>
    </source>
</evidence>
<proteinExistence type="predicted"/>
<dbReference type="EMBL" id="JAKEKT020000112">
    <property type="protein sequence ID" value="KAL1635665.1"/>
    <property type="molecule type" value="Genomic_DNA"/>
</dbReference>
<comment type="caution">
    <text evidence="2">The sequence shown here is derived from an EMBL/GenBank/DDBJ whole genome shotgun (WGS) entry which is preliminary data.</text>
</comment>
<dbReference type="Pfam" id="PF20237">
    <property type="entry name" value="DUF6594"/>
    <property type="match status" value="1"/>
</dbReference>
<reference evidence="2 3" key="1">
    <citation type="journal article" date="2023" name="Plant Dis.">
        <title>First Report of Diplodia intermedia Causing Canker and Dieback Diseases on Apple Trees in Canada.</title>
        <authorList>
            <person name="Ellouze W."/>
            <person name="Ilyukhin E."/>
            <person name="Sulman M."/>
            <person name="Ali S."/>
        </authorList>
    </citation>
    <scope>NUCLEOTIDE SEQUENCE [LARGE SCALE GENOMIC DNA]</scope>
    <source>
        <strain evidence="2 3">M45-28</strain>
    </source>
</reference>
<dbReference type="InterPro" id="IPR046529">
    <property type="entry name" value="DUF6594"/>
</dbReference>
<keyword evidence="3" id="KW-1185">Reference proteome</keyword>
<protein>
    <recommendedName>
        <fullName evidence="1">DUF6594 domain-containing protein</fullName>
    </recommendedName>
</protein>
<accession>A0ABR3T7Z5</accession>
<evidence type="ECO:0000259" key="1">
    <source>
        <dbReference type="Pfam" id="PF20237"/>
    </source>
</evidence>
<gene>
    <name evidence="2" type="ORF">SLS58_010168</name>
</gene>
<feature type="domain" description="DUF6594" evidence="1">
    <location>
        <begin position="5"/>
        <end position="100"/>
    </location>
</feature>
<name>A0ABR3T7Z5_9PEZI</name>
<dbReference type="Proteomes" id="UP001521184">
    <property type="component" value="Unassembled WGS sequence"/>
</dbReference>
<evidence type="ECO:0000313" key="2">
    <source>
        <dbReference type="EMBL" id="KAL1635665.1"/>
    </source>
</evidence>